<evidence type="ECO:0000313" key="2">
    <source>
        <dbReference type="Proteomes" id="UP000315369"/>
    </source>
</evidence>
<comment type="caution">
    <text evidence="1">The sequence shown here is derived from an EMBL/GenBank/DDBJ whole genome shotgun (WGS) entry which is preliminary data.</text>
</comment>
<keyword evidence="2" id="KW-1185">Reference proteome</keyword>
<proteinExistence type="predicted"/>
<reference evidence="1 2" key="1">
    <citation type="submission" date="2019-06" db="EMBL/GenBank/DDBJ databases">
        <authorList>
            <person name="Livingstone P."/>
            <person name="Whitworth D."/>
        </authorList>
    </citation>
    <scope>NUCLEOTIDE SEQUENCE [LARGE SCALE GENOMIC DNA]</scope>
    <source>
        <strain evidence="1 2">AM401</strain>
    </source>
</reference>
<evidence type="ECO:0000313" key="1">
    <source>
        <dbReference type="EMBL" id="TQF17513.1"/>
    </source>
</evidence>
<sequence length="68" mass="7235">MNEPKKTVVAKRKLTLHRETLRSIDEGALQILDGVVGGTGTTNPYTNFPSGKCGVIDTAPEQAGEIIP</sequence>
<dbReference type="Proteomes" id="UP000315369">
    <property type="component" value="Unassembled WGS sequence"/>
</dbReference>
<organism evidence="1 2">
    <name type="scientific">Myxococcus llanfairpwllgwyngyllgogerychwyrndrobwllllantysiliogogogochensis</name>
    <dbReference type="NCBI Taxonomy" id="2590453"/>
    <lineage>
        <taxon>Bacteria</taxon>
        <taxon>Pseudomonadati</taxon>
        <taxon>Myxococcota</taxon>
        <taxon>Myxococcia</taxon>
        <taxon>Myxococcales</taxon>
        <taxon>Cystobacterineae</taxon>
        <taxon>Myxococcaceae</taxon>
        <taxon>Myxococcus</taxon>
    </lineage>
</organism>
<name>A0A540X880_9BACT</name>
<dbReference type="AlphaFoldDB" id="A0A540X880"/>
<dbReference type="OrthoDB" id="9874464at2"/>
<dbReference type="RefSeq" id="WP_141640783.1">
    <property type="nucleotide sequence ID" value="NZ_VIFM01000006.1"/>
</dbReference>
<accession>A0A540X880</accession>
<protein>
    <submittedName>
        <fullName evidence="1">Uncharacterized protein</fullName>
    </submittedName>
</protein>
<dbReference type="EMBL" id="VIFM01000006">
    <property type="protein sequence ID" value="TQF17513.1"/>
    <property type="molecule type" value="Genomic_DNA"/>
</dbReference>
<gene>
    <name evidence="1" type="ORF">FJV41_02585</name>
</gene>